<gene>
    <name evidence="1" type="ORF">ABID26_004823</name>
</gene>
<organism evidence="1 2">
    <name type="scientific">Mesorhizobium shonense</name>
    <dbReference type="NCBI Taxonomy" id="1209948"/>
    <lineage>
        <taxon>Bacteria</taxon>
        <taxon>Pseudomonadati</taxon>
        <taxon>Pseudomonadota</taxon>
        <taxon>Alphaproteobacteria</taxon>
        <taxon>Hyphomicrobiales</taxon>
        <taxon>Phyllobacteriaceae</taxon>
        <taxon>Mesorhizobium</taxon>
    </lineage>
</organism>
<evidence type="ECO:0000313" key="1">
    <source>
        <dbReference type="EMBL" id="MET3595411.1"/>
    </source>
</evidence>
<dbReference type="RefSeq" id="WP_292303239.1">
    <property type="nucleotide sequence ID" value="NZ_JBEPLM010000010.1"/>
</dbReference>
<name>A0ABV2HXV5_9HYPH</name>
<reference evidence="1 2" key="1">
    <citation type="submission" date="2024-06" db="EMBL/GenBank/DDBJ databases">
        <title>Genomic Encyclopedia of Type Strains, Phase IV (KMG-IV): sequencing the most valuable type-strain genomes for metagenomic binning, comparative biology and taxonomic classification.</title>
        <authorList>
            <person name="Goeker M."/>
        </authorList>
    </citation>
    <scope>NUCLEOTIDE SEQUENCE [LARGE SCALE GENOMIC DNA]</scope>
    <source>
        <strain evidence="1 2">DSM 29846</strain>
    </source>
</reference>
<accession>A0ABV2HXV5</accession>
<sequence length="135" mass="15103">MTIDRLVASKPWTMAHPDKHPILGEVLVSCGKDTMSHPRLSAVLISAALATAVLSGTAFHASAQVVIPTNRNALIQQNELQALRNQLQRQQFQQQQQFYREQDRQVVPKPRPEVPIVKQNCQSQVIGTTISRVCR</sequence>
<evidence type="ECO:0000313" key="2">
    <source>
        <dbReference type="Proteomes" id="UP001549036"/>
    </source>
</evidence>
<protein>
    <submittedName>
        <fullName evidence="1">Uncharacterized protein</fullName>
    </submittedName>
</protein>
<dbReference type="Proteomes" id="UP001549036">
    <property type="component" value="Unassembled WGS sequence"/>
</dbReference>
<dbReference type="EMBL" id="JBEPLM010000010">
    <property type="protein sequence ID" value="MET3595411.1"/>
    <property type="molecule type" value="Genomic_DNA"/>
</dbReference>
<comment type="caution">
    <text evidence="1">The sequence shown here is derived from an EMBL/GenBank/DDBJ whole genome shotgun (WGS) entry which is preliminary data.</text>
</comment>
<proteinExistence type="predicted"/>
<keyword evidence="2" id="KW-1185">Reference proteome</keyword>